<keyword evidence="3" id="KW-1185">Reference proteome</keyword>
<protein>
    <recommendedName>
        <fullName evidence="4">RxLR effector candidate protein</fullName>
    </recommendedName>
</protein>
<name>A0AAV0V1C5_HYABA</name>
<evidence type="ECO:0008006" key="4">
    <source>
        <dbReference type="Google" id="ProtNLM"/>
    </source>
</evidence>
<comment type="caution">
    <text evidence="2">The sequence shown here is derived from an EMBL/GenBank/DDBJ whole genome shotgun (WGS) entry which is preliminary data.</text>
</comment>
<dbReference type="AlphaFoldDB" id="A0AAV0V1C5"/>
<sequence>MSPRAIASTRSLTLFTPNTSSAGNCGLYRSGNGPKTDPLAAQFSIVSHRFAQFRASRTLYGERLQRIPFLHGGKREPLSRCDGMGKLVDDDGPPSGSTATSTSNSTRVAKQENHNISPCECSVLTMDPLDQATLFARCFLEPADY</sequence>
<dbReference type="EMBL" id="CANTFL010001446">
    <property type="protein sequence ID" value="CAI5740634.1"/>
    <property type="molecule type" value="Genomic_DNA"/>
</dbReference>
<accession>A0AAV0V1C5</accession>
<evidence type="ECO:0000313" key="3">
    <source>
        <dbReference type="Proteomes" id="UP001162031"/>
    </source>
</evidence>
<reference evidence="2" key="1">
    <citation type="submission" date="2022-12" db="EMBL/GenBank/DDBJ databases">
        <authorList>
            <person name="Webb A."/>
        </authorList>
    </citation>
    <scope>NUCLEOTIDE SEQUENCE</scope>
    <source>
        <strain evidence="2">Hp1</strain>
    </source>
</reference>
<dbReference type="Proteomes" id="UP001162031">
    <property type="component" value="Unassembled WGS sequence"/>
</dbReference>
<feature type="region of interest" description="Disordered" evidence="1">
    <location>
        <begin position="78"/>
        <end position="111"/>
    </location>
</feature>
<organism evidence="2 3">
    <name type="scientific">Hyaloperonospora brassicae</name>
    <name type="common">Brassica downy mildew</name>
    <name type="synonym">Peronospora brassicae</name>
    <dbReference type="NCBI Taxonomy" id="162125"/>
    <lineage>
        <taxon>Eukaryota</taxon>
        <taxon>Sar</taxon>
        <taxon>Stramenopiles</taxon>
        <taxon>Oomycota</taxon>
        <taxon>Peronosporomycetes</taxon>
        <taxon>Peronosporales</taxon>
        <taxon>Peronosporaceae</taxon>
        <taxon>Hyaloperonospora</taxon>
    </lineage>
</organism>
<proteinExistence type="predicted"/>
<gene>
    <name evidence="2" type="ORF">HBR001_LOCUS8210</name>
</gene>
<feature type="compositionally biased region" description="Low complexity" evidence="1">
    <location>
        <begin position="95"/>
        <end position="106"/>
    </location>
</feature>
<evidence type="ECO:0000313" key="2">
    <source>
        <dbReference type="EMBL" id="CAI5740634.1"/>
    </source>
</evidence>
<evidence type="ECO:0000256" key="1">
    <source>
        <dbReference type="SAM" id="MobiDB-lite"/>
    </source>
</evidence>